<dbReference type="STRING" id="758803.SAMN05421803_113172"/>
<dbReference type="EMBL" id="FQZK01000013">
    <property type="protein sequence ID" value="SHK10074.1"/>
    <property type="molecule type" value="Genomic_DNA"/>
</dbReference>
<keyword evidence="2" id="KW-1185">Reference proteome</keyword>
<organism evidence="1 2">
    <name type="scientific">Nocardiopsis flavescens</name>
    <dbReference type="NCBI Taxonomy" id="758803"/>
    <lineage>
        <taxon>Bacteria</taxon>
        <taxon>Bacillati</taxon>
        <taxon>Actinomycetota</taxon>
        <taxon>Actinomycetes</taxon>
        <taxon>Streptosporangiales</taxon>
        <taxon>Nocardiopsidaceae</taxon>
        <taxon>Nocardiopsis</taxon>
    </lineage>
</organism>
<proteinExistence type="predicted"/>
<accession>A0A1M6PQ07</accession>
<dbReference type="Proteomes" id="UP000184452">
    <property type="component" value="Unassembled WGS sequence"/>
</dbReference>
<reference evidence="1 2" key="1">
    <citation type="submission" date="2016-11" db="EMBL/GenBank/DDBJ databases">
        <authorList>
            <person name="Jaros S."/>
            <person name="Januszkiewicz K."/>
            <person name="Wedrychowicz H."/>
        </authorList>
    </citation>
    <scope>NUCLEOTIDE SEQUENCE [LARGE SCALE GENOMIC DNA]</scope>
    <source>
        <strain evidence="1 2">CGMCC 4.5723</strain>
    </source>
</reference>
<sequence length="125" mass="13407">MSEKSGSAKLGVKPGFVVVARNAPDDYDALLGDLPAAATVTDEPGAAPDLLHLFSTTLEELRKNLTEHLADVPDTTVVWLSYPKGGGKRELNRTIVMEEAVGVGWKAVYGVSLSDDWSANRIKRA</sequence>
<name>A0A1M6PQ07_9ACTN</name>
<gene>
    <name evidence="1" type="ORF">SAMN05421803_113172</name>
</gene>
<dbReference type="OrthoDB" id="3746743at2"/>
<dbReference type="RefSeq" id="WP_073381058.1">
    <property type="nucleotide sequence ID" value="NZ_FQZK01000013.1"/>
</dbReference>
<dbReference type="Pfam" id="PF11253">
    <property type="entry name" value="DUF3052"/>
    <property type="match status" value="1"/>
</dbReference>
<evidence type="ECO:0000313" key="1">
    <source>
        <dbReference type="EMBL" id="SHK10074.1"/>
    </source>
</evidence>
<evidence type="ECO:0000313" key="2">
    <source>
        <dbReference type="Proteomes" id="UP000184452"/>
    </source>
</evidence>
<dbReference type="InterPro" id="IPR021412">
    <property type="entry name" value="DUF3052"/>
</dbReference>
<protein>
    <recommendedName>
        <fullName evidence="3">DUF3052 domain-containing protein</fullName>
    </recommendedName>
</protein>
<evidence type="ECO:0008006" key="3">
    <source>
        <dbReference type="Google" id="ProtNLM"/>
    </source>
</evidence>
<dbReference type="AlphaFoldDB" id="A0A1M6PQ07"/>